<evidence type="ECO:0000256" key="1">
    <source>
        <dbReference type="ARBA" id="ARBA00004370"/>
    </source>
</evidence>
<dbReference type="Proteomes" id="UP000298616">
    <property type="component" value="Chromosome"/>
</dbReference>
<dbReference type="InterPro" id="IPR029044">
    <property type="entry name" value="Nucleotide-diphossugar_trans"/>
</dbReference>
<evidence type="ECO:0000256" key="2">
    <source>
        <dbReference type="ARBA" id="ARBA00022679"/>
    </source>
</evidence>
<evidence type="ECO:0000256" key="3">
    <source>
        <dbReference type="ARBA" id="ARBA00022695"/>
    </source>
</evidence>
<dbReference type="NCBIfam" id="NF003950">
    <property type="entry name" value="PRK05450.1-3"/>
    <property type="match status" value="1"/>
</dbReference>
<evidence type="ECO:0000256" key="5">
    <source>
        <dbReference type="HAMAP-Rule" id="MF_00057"/>
    </source>
</evidence>
<protein>
    <recommendedName>
        <fullName evidence="5">3-deoxy-manno-octulosonate cytidylyltransferase</fullName>
        <ecNumber evidence="5">2.7.7.38</ecNumber>
    </recommendedName>
    <alternativeName>
        <fullName evidence="5">CMP-2-keto-3-deoxyoctulosonic acid synthase</fullName>
        <shortName evidence="5">CKS</shortName>
        <shortName evidence="5">CMP-KDO synthase</shortName>
    </alternativeName>
</protein>
<accession>A0A4D7JJE1</accession>
<dbReference type="EC" id="2.7.7.38" evidence="5"/>
<evidence type="ECO:0000256" key="4">
    <source>
        <dbReference type="ARBA" id="ARBA00022985"/>
    </source>
</evidence>
<dbReference type="SUPFAM" id="SSF53448">
    <property type="entry name" value="Nucleotide-diphospho-sugar transferases"/>
    <property type="match status" value="1"/>
</dbReference>
<dbReference type="CDD" id="cd02517">
    <property type="entry name" value="CMP-KDO-Synthetase"/>
    <property type="match status" value="1"/>
</dbReference>
<comment type="catalytic activity">
    <reaction evidence="5">
        <text>3-deoxy-alpha-D-manno-oct-2-ulosonate + CTP = CMP-3-deoxy-beta-D-manno-octulosonate + diphosphate</text>
        <dbReference type="Rhea" id="RHEA:23448"/>
        <dbReference type="ChEBI" id="CHEBI:33019"/>
        <dbReference type="ChEBI" id="CHEBI:37563"/>
        <dbReference type="ChEBI" id="CHEBI:85986"/>
        <dbReference type="ChEBI" id="CHEBI:85987"/>
        <dbReference type="EC" id="2.7.7.38"/>
    </reaction>
</comment>
<dbReference type="GO" id="GO:0009103">
    <property type="term" value="P:lipopolysaccharide biosynthetic process"/>
    <property type="evidence" value="ECO:0007669"/>
    <property type="project" value="UniProtKB-UniRule"/>
</dbReference>
<dbReference type="UniPathway" id="UPA00358">
    <property type="reaction ID" value="UER00476"/>
</dbReference>
<dbReference type="NCBIfam" id="NF009905">
    <property type="entry name" value="PRK13368.1"/>
    <property type="match status" value="1"/>
</dbReference>
<comment type="similarity">
    <text evidence="5">Belongs to the KdsB family.</text>
</comment>
<dbReference type="GO" id="GO:0008690">
    <property type="term" value="F:3-deoxy-manno-octulosonate cytidylyltransferase activity"/>
    <property type="evidence" value="ECO:0007669"/>
    <property type="project" value="UniProtKB-UniRule"/>
</dbReference>
<dbReference type="GO" id="GO:0016020">
    <property type="term" value="C:membrane"/>
    <property type="evidence" value="ECO:0007669"/>
    <property type="project" value="UniProtKB-SubCell"/>
</dbReference>
<reference evidence="6 7" key="1">
    <citation type="submission" date="2018-04" db="EMBL/GenBank/DDBJ databases">
        <title>Complete genome uncultured novel isolate.</title>
        <authorList>
            <person name="Merlino G."/>
        </authorList>
    </citation>
    <scope>NUCLEOTIDE SEQUENCE [LARGE SCALE GENOMIC DNA]</scope>
    <source>
        <strain evidence="7">R1DC9</strain>
    </source>
</reference>
<name>A0A4D7JJE1_9BACT</name>
<dbReference type="Gene3D" id="3.90.550.10">
    <property type="entry name" value="Spore Coat Polysaccharide Biosynthesis Protein SpsA, Chain A"/>
    <property type="match status" value="1"/>
</dbReference>
<dbReference type="PANTHER" id="PTHR42866:SF2">
    <property type="entry name" value="3-DEOXY-MANNO-OCTULOSONATE CYTIDYLYLTRANSFERASE, MITOCHONDRIAL"/>
    <property type="match status" value="1"/>
</dbReference>
<dbReference type="RefSeq" id="WP_137091687.1">
    <property type="nucleotide sequence ID" value="NZ_CP028923.1"/>
</dbReference>
<dbReference type="PANTHER" id="PTHR42866">
    <property type="entry name" value="3-DEOXY-MANNO-OCTULOSONATE CYTIDYLYLTRANSFERASE"/>
    <property type="match status" value="1"/>
</dbReference>
<dbReference type="FunFam" id="3.90.550.10:FF:000011">
    <property type="entry name" value="3-deoxy-manno-octulosonate cytidylyltransferase"/>
    <property type="match status" value="1"/>
</dbReference>
<evidence type="ECO:0000313" key="7">
    <source>
        <dbReference type="Proteomes" id="UP000298616"/>
    </source>
</evidence>
<evidence type="ECO:0000313" key="6">
    <source>
        <dbReference type="EMBL" id="QCK16089.1"/>
    </source>
</evidence>
<dbReference type="EMBL" id="CP028923">
    <property type="protein sequence ID" value="QCK16089.1"/>
    <property type="molecule type" value="Genomic_DNA"/>
</dbReference>
<dbReference type="InterPro" id="IPR003329">
    <property type="entry name" value="Cytidylyl_trans"/>
</dbReference>
<keyword evidence="3 5" id="KW-0548">Nucleotidyltransferase</keyword>
<organism evidence="6 7">
    <name type="scientific">Mangrovivirga cuniculi</name>
    <dbReference type="NCBI Taxonomy" id="2715131"/>
    <lineage>
        <taxon>Bacteria</taxon>
        <taxon>Pseudomonadati</taxon>
        <taxon>Bacteroidota</taxon>
        <taxon>Cytophagia</taxon>
        <taxon>Cytophagales</taxon>
        <taxon>Mangrovivirgaceae</taxon>
        <taxon>Mangrovivirga</taxon>
    </lineage>
</organism>
<comment type="function">
    <text evidence="5">Activates KDO (a required 8-carbon sugar) for incorporation into bacterial lipopolysaccharide in Gram-negative bacteria.</text>
</comment>
<keyword evidence="5" id="KW-0963">Cytoplasm</keyword>
<dbReference type="OrthoDB" id="9815559at2"/>
<comment type="pathway">
    <text evidence="5">Nucleotide-sugar biosynthesis; CMP-3-deoxy-D-manno-octulosonate biosynthesis; CMP-3-deoxy-D-manno-octulosonate from 3-deoxy-D-manno-octulosonate and CTP: step 1/1.</text>
</comment>
<comment type="subcellular location">
    <subcellularLocation>
        <location evidence="5">Cytoplasm</location>
    </subcellularLocation>
    <subcellularLocation>
        <location evidence="1">Membrane</location>
    </subcellularLocation>
</comment>
<dbReference type="GO" id="GO:0005829">
    <property type="term" value="C:cytosol"/>
    <property type="evidence" value="ECO:0007669"/>
    <property type="project" value="TreeGrafter"/>
</dbReference>
<dbReference type="GO" id="GO:0033468">
    <property type="term" value="P:CMP-keto-3-deoxy-D-manno-octulosonic acid biosynthetic process"/>
    <property type="evidence" value="ECO:0007669"/>
    <property type="project" value="UniProtKB-UniRule"/>
</dbReference>
<keyword evidence="4 5" id="KW-0448">Lipopolysaccharide biosynthesis</keyword>
<dbReference type="HAMAP" id="MF_00057">
    <property type="entry name" value="KdsB"/>
    <property type="match status" value="1"/>
</dbReference>
<dbReference type="InterPro" id="IPR004528">
    <property type="entry name" value="KdsB"/>
</dbReference>
<dbReference type="NCBIfam" id="TIGR00466">
    <property type="entry name" value="kdsB"/>
    <property type="match status" value="1"/>
</dbReference>
<keyword evidence="7" id="KW-1185">Reference proteome</keyword>
<dbReference type="NCBIfam" id="NF003952">
    <property type="entry name" value="PRK05450.1-5"/>
    <property type="match status" value="1"/>
</dbReference>
<gene>
    <name evidence="5 6" type="primary">kdsB</name>
    <name evidence="6" type="ORF">DCC35_15740</name>
</gene>
<dbReference type="AlphaFoldDB" id="A0A4D7JJE1"/>
<dbReference type="KEGG" id="fpf:DCC35_15740"/>
<keyword evidence="2 5" id="KW-0808">Transferase</keyword>
<dbReference type="Pfam" id="PF02348">
    <property type="entry name" value="CTP_transf_3"/>
    <property type="match status" value="1"/>
</dbReference>
<sequence length="246" mass="27868">MKITGIIPARYASTRFPGKPLVDIGGKSMVMRVFEQVSKVEKISEVIVATDNEDIYDHVNSNGGKAVMTREDHPSGTDRCYEALTKCTGDFDFAINIQGDEPFLKPEQISSLCDALTPEVEIGSMMKKIKDRKDLFNPNVVKVVVSEPGNALYFSRQTIPYQRNSKEAVWMDNYDYFKHLGIYAYRSDILKKLASLPEGKLEKAESLEQLRWLEKGYSIKMVETDIESIGIDTPEDLEEVKKKLNL</sequence>
<proteinExistence type="inferred from homology"/>